<reference evidence="3 4" key="1">
    <citation type="journal article" date="2010" name="DNA Res.">
        <title>Genome sequence of Kitasatospora setae NBRC 14216T: an evolutionary snapshot of the family Streptomycetaceae.</title>
        <authorList>
            <person name="Ichikawa N."/>
            <person name="Oguchi A."/>
            <person name="Ikeda H."/>
            <person name="Ishikawa J."/>
            <person name="Kitani S."/>
            <person name="Watanabe Y."/>
            <person name="Nakamura S."/>
            <person name="Katano Y."/>
            <person name="Kishi E."/>
            <person name="Sasagawa M."/>
            <person name="Ankai A."/>
            <person name="Fukui S."/>
            <person name="Hashimoto Y."/>
            <person name="Kamata S."/>
            <person name="Otoguro M."/>
            <person name="Tanikawa S."/>
            <person name="Nihira T."/>
            <person name="Horinouchi S."/>
            <person name="Ohnishi Y."/>
            <person name="Hayakawa M."/>
            <person name="Kuzuyama T."/>
            <person name="Arisawa A."/>
            <person name="Nomoto F."/>
            <person name="Miura H."/>
            <person name="Takahashi Y."/>
            <person name="Fujita N."/>
        </authorList>
    </citation>
    <scope>NUCLEOTIDE SEQUENCE [LARGE SCALE GENOMIC DNA]</scope>
    <source>
        <strain evidence="4">ATCC 33774 / DSM 43861 / JCM 3304 / KCC A-0304 / NBRC 14216 / KM-6054</strain>
    </source>
</reference>
<dbReference type="GO" id="GO:0031177">
    <property type="term" value="F:phosphopantetheine binding"/>
    <property type="evidence" value="ECO:0007669"/>
    <property type="project" value="TreeGrafter"/>
</dbReference>
<dbReference type="HOGENOM" id="CLU_032284_0_0_11"/>
<dbReference type="KEGG" id="ksk:KSE_66030"/>
<sequence>MPVTTHRQLTHTGGTTGEGPASWGQFAIWEALQRLRPADHAYNIRLDGPVEPAQPLDAVERALSGLLEIHDALRTRLLPGPDGTLRQVLDGSGTTTLHLRECSPRETAATGEALAAELWRQSFDYAAQWPVRFGAVLAEGRVRHVVAVFSHTAIDAWGLPRIRADLAALAEGRSPAEIRTAARAVQPMEQAAGQNSERGRRLDTAARRHWRATAVDAAVPDRPVPADAFAEGPRYRRAHLVSPALPGALARICAAHGTTSANVLLAAVSRELAAWAGTGRCGLQLMVNNRFLPGHAQATGPLAMEGYFAVRTDPAEDFTALLERTWRAAMTTYRSAYYDKRTLTADLAEFADHPGVAFERSCWYNDQRTSTPADPAAGTGTAPRPSTLHWEDATDHGGGVAYALHAADVPGGAIEVAMTADRRLLAAADIEQILHGVERTVLAAAAAAAGA</sequence>
<dbReference type="GO" id="GO:0043041">
    <property type="term" value="P:amino acid activation for nonribosomal peptide biosynthetic process"/>
    <property type="evidence" value="ECO:0007669"/>
    <property type="project" value="TreeGrafter"/>
</dbReference>
<proteinExistence type="predicted"/>
<evidence type="ECO:0000256" key="1">
    <source>
        <dbReference type="SAM" id="MobiDB-lite"/>
    </source>
</evidence>
<dbReference type="PATRIC" id="fig|452652.3.peg.6629"/>
<dbReference type="RefSeq" id="WP_014139658.1">
    <property type="nucleotide sequence ID" value="NC_016109.1"/>
</dbReference>
<dbReference type="InterPro" id="IPR023213">
    <property type="entry name" value="CAT-like_dom_sf"/>
</dbReference>
<feature type="compositionally biased region" description="Polar residues" evidence="1">
    <location>
        <begin position="1"/>
        <end position="13"/>
    </location>
</feature>
<protein>
    <submittedName>
        <fullName evidence="3">Putative non-ribosomal peptide synthetase condensation domain protein</fullName>
    </submittedName>
</protein>
<dbReference type="InterPro" id="IPR001242">
    <property type="entry name" value="Condensation_dom"/>
</dbReference>
<evidence type="ECO:0000313" key="4">
    <source>
        <dbReference type="Proteomes" id="UP000007076"/>
    </source>
</evidence>
<dbReference type="AlphaFoldDB" id="E4N2H8"/>
<dbReference type="Pfam" id="PF00668">
    <property type="entry name" value="Condensation"/>
    <property type="match status" value="1"/>
</dbReference>
<dbReference type="eggNOG" id="COG1020">
    <property type="taxonomic scope" value="Bacteria"/>
</dbReference>
<dbReference type="Gene3D" id="3.30.559.10">
    <property type="entry name" value="Chloramphenicol acetyltransferase-like domain"/>
    <property type="match status" value="1"/>
</dbReference>
<dbReference type="STRING" id="452652.KSE_66030"/>
<feature type="region of interest" description="Disordered" evidence="1">
    <location>
        <begin position="1"/>
        <end position="20"/>
    </location>
</feature>
<name>E4N2H8_KITSK</name>
<feature type="domain" description="Condensation" evidence="2">
    <location>
        <begin position="32"/>
        <end position="446"/>
    </location>
</feature>
<dbReference type="Proteomes" id="UP000007076">
    <property type="component" value="Chromosome"/>
</dbReference>
<evidence type="ECO:0000313" key="3">
    <source>
        <dbReference type="EMBL" id="BAJ32362.1"/>
    </source>
</evidence>
<dbReference type="GO" id="GO:0008610">
    <property type="term" value="P:lipid biosynthetic process"/>
    <property type="evidence" value="ECO:0007669"/>
    <property type="project" value="UniProtKB-ARBA"/>
</dbReference>
<evidence type="ECO:0000259" key="2">
    <source>
        <dbReference type="Pfam" id="PF00668"/>
    </source>
</evidence>
<dbReference type="PANTHER" id="PTHR45527">
    <property type="entry name" value="NONRIBOSOMAL PEPTIDE SYNTHETASE"/>
    <property type="match status" value="1"/>
</dbReference>
<dbReference type="GO" id="GO:0005737">
    <property type="term" value="C:cytoplasm"/>
    <property type="evidence" value="ECO:0007669"/>
    <property type="project" value="TreeGrafter"/>
</dbReference>
<dbReference type="GO" id="GO:0044550">
    <property type="term" value="P:secondary metabolite biosynthetic process"/>
    <property type="evidence" value="ECO:0007669"/>
    <property type="project" value="TreeGrafter"/>
</dbReference>
<gene>
    <name evidence="3" type="ordered locus">KSE_66030</name>
</gene>
<keyword evidence="4" id="KW-1185">Reference proteome</keyword>
<dbReference type="Gene3D" id="3.30.559.30">
    <property type="entry name" value="Nonribosomal peptide synthetase, condensation domain"/>
    <property type="match status" value="1"/>
</dbReference>
<dbReference type="EMBL" id="AP010968">
    <property type="protein sequence ID" value="BAJ32362.1"/>
    <property type="molecule type" value="Genomic_DNA"/>
</dbReference>
<accession>E4N2H8</accession>
<dbReference type="GO" id="GO:0003824">
    <property type="term" value="F:catalytic activity"/>
    <property type="evidence" value="ECO:0007669"/>
    <property type="project" value="InterPro"/>
</dbReference>
<dbReference type="PANTHER" id="PTHR45527:SF1">
    <property type="entry name" value="FATTY ACID SYNTHASE"/>
    <property type="match status" value="1"/>
</dbReference>
<organism evidence="3 4">
    <name type="scientific">Kitasatospora setae (strain ATCC 33774 / DSM 43861 / JCM 3304 / KCC A-0304 / NBRC 14216 / KM-6054)</name>
    <name type="common">Streptomyces setae</name>
    <dbReference type="NCBI Taxonomy" id="452652"/>
    <lineage>
        <taxon>Bacteria</taxon>
        <taxon>Bacillati</taxon>
        <taxon>Actinomycetota</taxon>
        <taxon>Actinomycetes</taxon>
        <taxon>Kitasatosporales</taxon>
        <taxon>Streptomycetaceae</taxon>
        <taxon>Kitasatospora</taxon>
    </lineage>
</organism>
<dbReference type="SUPFAM" id="SSF52777">
    <property type="entry name" value="CoA-dependent acyltransferases"/>
    <property type="match status" value="2"/>
</dbReference>